<dbReference type="InterPro" id="IPR009739">
    <property type="entry name" value="LprI-like_N"/>
</dbReference>
<comment type="caution">
    <text evidence="3">The sequence shown here is derived from an EMBL/GenBank/DDBJ whole genome shotgun (WGS) entry which is preliminary data.</text>
</comment>
<feature type="chain" id="PRO_5033059284" description="Lysozyme inhibitor LprI-like N-terminal domain-containing protein" evidence="1">
    <location>
        <begin position="32"/>
        <end position="278"/>
    </location>
</feature>
<evidence type="ECO:0000259" key="2">
    <source>
        <dbReference type="Pfam" id="PF07007"/>
    </source>
</evidence>
<dbReference type="GeneID" id="32096324"/>
<feature type="domain" description="Lysozyme inhibitor LprI-like N-terminal" evidence="2">
    <location>
        <begin position="192"/>
        <end position="273"/>
    </location>
</feature>
<dbReference type="PANTHER" id="PTHR37549:SF1">
    <property type="entry name" value="LIPOPROTEIN LPRI"/>
    <property type="match status" value="1"/>
</dbReference>
<evidence type="ECO:0000313" key="4">
    <source>
        <dbReference type="Proteomes" id="UP000183569"/>
    </source>
</evidence>
<dbReference type="PANTHER" id="PTHR37549">
    <property type="entry name" value="LIPOPROTEIN LPRI"/>
    <property type="match status" value="1"/>
</dbReference>
<protein>
    <recommendedName>
        <fullName evidence="2">Lysozyme inhibitor LprI-like N-terminal domain-containing protein</fullName>
    </recommendedName>
</protein>
<dbReference type="InterPro" id="IPR052755">
    <property type="entry name" value="Lysozyme_Inhibitor_LprI"/>
</dbReference>
<sequence>MTGSIIRFTPARIKWVALAALMSLSYCAAYAAETPASILGAWRIISAEPDHQATARVSTIPGDPRYVGRVIHLDGNSAYGELIWDVDCQQPTYTPQSLMTLDEAILKTSGERYVEPKTPVAKDFGFEQPGNLKITPILIQCKSGYLSTDGVSIKNWVALLSDDSAVMNWFDNSYVVMQRVKSGEKAKPSFSCDAKLNAIEQTICSSDDLSSWDRSVTDAYTIQLQQQQEIDPADKAALAGMKAAQRDWLKKRNQCQTDEACLTKSMQQRTFELVSKIQ</sequence>
<gene>
    <name evidence="3" type="ORF">SAMN02927897_01455</name>
</gene>
<evidence type="ECO:0000256" key="1">
    <source>
        <dbReference type="SAM" id="SignalP"/>
    </source>
</evidence>
<dbReference type="RefSeq" id="WP_083200616.1">
    <property type="nucleotide sequence ID" value="NZ_FMUI01000003.1"/>
</dbReference>
<dbReference type="GO" id="GO:0005576">
    <property type="term" value="C:extracellular region"/>
    <property type="evidence" value="ECO:0007669"/>
    <property type="project" value="TreeGrafter"/>
</dbReference>
<dbReference type="AlphaFoldDB" id="A0A1G4XUA1"/>
<name>A0A1G4XUA1_9ENTR</name>
<dbReference type="EMBL" id="FMUI01000003">
    <property type="protein sequence ID" value="SCX44782.1"/>
    <property type="molecule type" value="Genomic_DNA"/>
</dbReference>
<accession>A0A1G4XUA1</accession>
<keyword evidence="1" id="KW-0732">Signal</keyword>
<proteinExistence type="predicted"/>
<organism evidence="3 4">
    <name type="scientific">Kosakonia sacchari</name>
    <dbReference type="NCBI Taxonomy" id="1158459"/>
    <lineage>
        <taxon>Bacteria</taxon>
        <taxon>Pseudomonadati</taxon>
        <taxon>Pseudomonadota</taxon>
        <taxon>Gammaproteobacteria</taxon>
        <taxon>Enterobacterales</taxon>
        <taxon>Enterobacteriaceae</taxon>
        <taxon>Kosakonia</taxon>
    </lineage>
</organism>
<reference evidence="3 4" key="1">
    <citation type="submission" date="2016-10" db="EMBL/GenBank/DDBJ databases">
        <authorList>
            <person name="Varghese N."/>
            <person name="Submissions S."/>
        </authorList>
    </citation>
    <scope>NUCLEOTIDE SEQUENCE [LARGE SCALE GENOMIC DNA]</scope>
    <source>
        <strain evidence="3 4">CGMCC 1.12102</strain>
    </source>
</reference>
<dbReference type="Proteomes" id="UP000183569">
    <property type="component" value="Unassembled WGS sequence"/>
</dbReference>
<dbReference type="Pfam" id="PF07007">
    <property type="entry name" value="LprI"/>
    <property type="match status" value="1"/>
</dbReference>
<evidence type="ECO:0000313" key="3">
    <source>
        <dbReference type="EMBL" id="SCX44782.1"/>
    </source>
</evidence>
<feature type="signal peptide" evidence="1">
    <location>
        <begin position="1"/>
        <end position="31"/>
    </location>
</feature>